<feature type="compositionally biased region" description="Low complexity" evidence="1">
    <location>
        <begin position="63"/>
        <end position="73"/>
    </location>
</feature>
<dbReference type="AlphaFoldDB" id="A0A7H8MPR2"/>
<dbReference type="Proteomes" id="UP000509345">
    <property type="component" value="Chromosome"/>
</dbReference>
<protein>
    <submittedName>
        <fullName evidence="3">Uncharacterized protein</fullName>
    </submittedName>
</protein>
<reference evidence="3 4" key="1">
    <citation type="submission" date="2020-06" db="EMBL/GenBank/DDBJ databases">
        <title>Genome mining for natural products.</title>
        <authorList>
            <person name="Zhang B."/>
            <person name="Shi J."/>
            <person name="Ge H."/>
        </authorList>
    </citation>
    <scope>NUCLEOTIDE SEQUENCE [LARGE SCALE GENOMIC DNA]</scope>
    <source>
        <strain evidence="3 4">NA06532</strain>
    </source>
</reference>
<keyword evidence="2" id="KW-1133">Transmembrane helix</keyword>
<name>A0A7H8MPR2_STRMI</name>
<evidence type="ECO:0000313" key="4">
    <source>
        <dbReference type="Proteomes" id="UP000509345"/>
    </source>
</evidence>
<proteinExistence type="predicted"/>
<keyword evidence="2" id="KW-0472">Membrane</keyword>
<dbReference type="RefSeq" id="WP_176144217.1">
    <property type="nucleotide sequence ID" value="NZ_CP054926.1"/>
</dbReference>
<keyword evidence="2" id="KW-0812">Transmembrane</keyword>
<feature type="transmembrane region" description="Helical" evidence="2">
    <location>
        <begin position="21"/>
        <end position="43"/>
    </location>
</feature>
<feature type="region of interest" description="Disordered" evidence="1">
    <location>
        <begin position="50"/>
        <end position="83"/>
    </location>
</feature>
<dbReference type="GeneID" id="87633278"/>
<gene>
    <name evidence="3" type="ORF">HUT09_18735</name>
</gene>
<accession>A0A7H8MPR2</accession>
<evidence type="ECO:0000256" key="2">
    <source>
        <dbReference type="SAM" id="Phobius"/>
    </source>
</evidence>
<evidence type="ECO:0000256" key="1">
    <source>
        <dbReference type="SAM" id="MobiDB-lite"/>
    </source>
</evidence>
<sequence>MEPNDTVSPAGGPRPRPRGRTALIIAAAALLGISGGTAVGYGIQAQRPPTPLPTLAQRGLGYPAKPLPAGKAPAPLPTSEDRQVRTDGDLRKLLVERPKGAKASSSHPRKGGEWLPFPEYVREFKGERAMFLYLAENDLRRIAVTGWAQGKYRESSVTLVQFRSNAVMGAADHFGGQLSYMPEAAKGAGNAGDPLEGTGSGRYFLYAVEREAGYLPFYRARALAVRGDIMIDINITDSKPISKKDIRVLAERQLERL</sequence>
<dbReference type="EMBL" id="CP054926">
    <property type="protein sequence ID" value="QKW44397.1"/>
    <property type="molecule type" value="Genomic_DNA"/>
</dbReference>
<evidence type="ECO:0000313" key="3">
    <source>
        <dbReference type="EMBL" id="QKW44397.1"/>
    </source>
</evidence>
<organism evidence="3 4">
    <name type="scientific">Streptomyces microflavus</name>
    <name type="common">Streptomyces lipmanii</name>
    <dbReference type="NCBI Taxonomy" id="1919"/>
    <lineage>
        <taxon>Bacteria</taxon>
        <taxon>Bacillati</taxon>
        <taxon>Actinomycetota</taxon>
        <taxon>Actinomycetes</taxon>
        <taxon>Kitasatosporales</taxon>
        <taxon>Streptomycetaceae</taxon>
        <taxon>Streptomyces</taxon>
    </lineage>
</organism>